<proteinExistence type="inferred from homology"/>
<dbReference type="PANTHER" id="PTHR33473">
    <property type="entry name" value="ATP-DEPENDENT CLP PROTEASE ADAPTER PROTEIN CLPS1, CHLOROPLASTIC"/>
    <property type="match status" value="1"/>
</dbReference>
<accession>A0A2G8RFB9</accession>
<keyword evidence="5" id="KW-1185">Reference proteome</keyword>
<organism evidence="4 5">
    <name type="scientific">Puniceibacterium antarcticum</name>
    <dbReference type="NCBI Taxonomy" id="1206336"/>
    <lineage>
        <taxon>Bacteria</taxon>
        <taxon>Pseudomonadati</taxon>
        <taxon>Pseudomonadota</taxon>
        <taxon>Alphaproteobacteria</taxon>
        <taxon>Rhodobacterales</taxon>
        <taxon>Paracoccaceae</taxon>
        <taxon>Puniceibacterium</taxon>
    </lineage>
</organism>
<name>A0A2G8RFB9_9RHOB</name>
<dbReference type="SUPFAM" id="SSF54736">
    <property type="entry name" value="ClpS-like"/>
    <property type="match status" value="1"/>
</dbReference>
<comment type="subunit">
    <text evidence="1">Binds to the N-terminal domain of the chaperone ClpA.</text>
</comment>
<sequence>MLTPQTTLAFMKHGTTVSHRSMSNDTTPPPGGVDDVDVVVDSKPKTKRPPLYKVLLLNDDYTPMEFVVHILERFFGMTHAQAFEIMLTVHKKGVAVVGVFSHEIAETKVGQVMDFARRHQHPLQCTMEKE</sequence>
<comment type="similarity">
    <text evidence="1">Belongs to the ClpS family.</text>
</comment>
<dbReference type="GO" id="GO:0030163">
    <property type="term" value="P:protein catabolic process"/>
    <property type="evidence" value="ECO:0007669"/>
    <property type="project" value="InterPro"/>
</dbReference>
<dbReference type="InterPro" id="IPR014719">
    <property type="entry name" value="Ribosomal_bL12_C/ClpS-like"/>
</dbReference>
<feature type="domain" description="Adaptor protein ClpS core" evidence="3">
    <location>
        <begin position="47"/>
        <end position="126"/>
    </location>
</feature>
<dbReference type="AlphaFoldDB" id="A0A2G8RFB9"/>
<dbReference type="FunFam" id="3.30.1390.10:FF:000002">
    <property type="entry name" value="ATP-dependent Clp protease adapter protein ClpS"/>
    <property type="match status" value="1"/>
</dbReference>
<comment type="caution">
    <text evidence="4">The sequence shown here is derived from an EMBL/GenBank/DDBJ whole genome shotgun (WGS) entry which is preliminary data.</text>
</comment>
<reference evidence="4 5" key="1">
    <citation type="submission" date="2013-09" db="EMBL/GenBank/DDBJ databases">
        <title>Genome sequencing of Phaeobacter antarcticus sp. nov. SM1211.</title>
        <authorList>
            <person name="Zhang X.-Y."/>
            <person name="Liu C."/>
            <person name="Chen X.-L."/>
            <person name="Xie B.-B."/>
            <person name="Qin Q.-L."/>
            <person name="Rong J.-C."/>
            <person name="Zhang Y.-Z."/>
        </authorList>
    </citation>
    <scope>NUCLEOTIDE SEQUENCE [LARGE SCALE GENOMIC DNA]</scope>
    <source>
        <strain evidence="4 5">SM1211</strain>
    </source>
</reference>
<dbReference type="EMBL" id="AWWI01000066">
    <property type="protein sequence ID" value="PIL20183.1"/>
    <property type="molecule type" value="Genomic_DNA"/>
</dbReference>
<evidence type="ECO:0000313" key="4">
    <source>
        <dbReference type="EMBL" id="PIL20183.1"/>
    </source>
</evidence>
<protein>
    <recommendedName>
        <fullName evidence="1">ATP-dependent Clp protease adapter protein ClpS</fullName>
    </recommendedName>
</protein>
<feature type="compositionally biased region" description="Polar residues" evidence="2">
    <location>
        <begin position="15"/>
        <end position="24"/>
    </location>
</feature>
<evidence type="ECO:0000313" key="5">
    <source>
        <dbReference type="Proteomes" id="UP000231259"/>
    </source>
</evidence>
<dbReference type="InterPro" id="IPR022935">
    <property type="entry name" value="ClpS"/>
</dbReference>
<dbReference type="Pfam" id="PF02617">
    <property type="entry name" value="ClpS"/>
    <property type="match status" value="1"/>
</dbReference>
<comment type="function">
    <text evidence="1">Involved in the modulation of the specificity of the ClpAP-mediated ATP-dependent protein degradation.</text>
</comment>
<dbReference type="InterPro" id="IPR003769">
    <property type="entry name" value="ClpS_core"/>
</dbReference>
<evidence type="ECO:0000256" key="1">
    <source>
        <dbReference type="HAMAP-Rule" id="MF_00302"/>
    </source>
</evidence>
<dbReference type="Proteomes" id="UP000231259">
    <property type="component" value="Unassembled WGS sequence"/>
</dbReference>
<dbReference type="NCBIfam" id="NF000669">
    <property type="entry name" value="PRK00033.1-2"/>
    <property type="match status" value="1"/>
</dbReference>
<evidence type="ECO:0000259" key="3">
    <source>
        <dbReference type="Pfam" id="PF02617"/>
    </source>
</evidence>
<dbReference type="NCBIfam" id="NF000672">
    <property type="entry name" value="PRK00033.1-5"/>
    <property type="match status" value="1"/>
</dbReference>
<dbReference type="PANTHER" id="PTHR33473:SF19">
    <property type="entry name" value="ATP-DEPENDENT CLP PROTEASE ADAPTER PROTEIN CLPS"/>
    <property type="match status" value="1"/>
</dbReference>
<dbReference type="GO" id="GO:0006508">
    <property type="term" value="P:proteolysis"/>
    <property type="evidence" value="ECO:0007669"/>
    <property type="project" value="UniProtKB-UniRule"/>
</dbReference>
<feature type="region of interest" description="Disordered" evidence="2">
    <location>
        <begin position="14"/>
        <end position="37"/>
    </location>
</feature>
<dbReference type="HAMAP" id="MF_00302">
    <property type="entry name" value="ClpS"/>
    <property type="match status" value="1"/>
</dbReference>
<evidence type="ECO:0000256" key="2">
    <source>
        <dbReference type="SAM" id="MobiDB-lite"/>
    </source>
</evidence>
<gene>
    <name evidence="1" type="primary">clpS</name>
    <name evidence="4" type="ORF">P775_10970</name>
</gene>
<dbReference type="Gene3D" id="3.30.1390.10">
    <property type="match status" value="1"/>
</dbReference>